<dbReference type="RefSeq" id="WP_055502369.1">
    <property type="nucleotide sequence ID" value="NZ_BBZG01000001.1"/>
</dbReference>
<evidence type="ECO:0000256" key="3">
    <source>
        <dbReference type="SAM" id="Phobius"/>
    </source>
</evidence>
<protein>
    <submittedName>
        <fullName evidence="5">Putative zinc-finger</fullName>
    </submittedName>
</protein>
<dbReference type="OrthoDB" id="3822520at2"/>
<dbReference type="Proteomes" id="UP000198953">
    <property type="component" value="Unassembled WGS sequence"/>
</dbReference>
<dbReference type="Pfam" id="PF13490">
    <property type="entry name" value="zf-HC2"/>
    <property type="match status" value="1"/>
</dbReference>
<proteinExistence type="predicted"/>
<feature type="transmembrane region" description="Helical" evidence="3">
    <location>
        <begin position="114"/>
        <end position="135"/>
    </location>
</feature>
<evidence type="ECO:0000259" key="4">
    <source>
        <dbReference type="Pfam" id="PF13490"/>
    </source>
</evidence>
<feature type="transmembrane region" description="Helical" evidence="3">
    <location>
        <begin position="156"/>
        <end position="174"/>
    </location>
</feature>
<dbReference type="Gene3D" id="1.10.10.1320">
    <property type="entry name" value="Anti-sigma factor, zinc-finger domain"/>
    <property type="match status" value="1"/>
</dbReference>
<sequence length="267" mass="27517">MTWHVSDDLREGYLGGGLDPALAMSVETHLARCAACRAAVPYEPEWLEESWRRLEARLVAPRPGPAERLLARCGVPAHLARLLMATPTLSRAWLAAVGAALAFAVLAARVDPAFVPAFLVAAPVLPPAGIALAYGPRVDPAYELLAATPLAGARLLLTRAAAVLSTAVVLAGAASPLLPAPPWLCAAWLLPSLAVTLACLALSRLVRVPLAALAVTGLWLAVAGAAGFAGDWVSAFAPAAQIGYAAAAAVLLLRLRAARTRGETDTG</sequence>
<keyword evidence="5" id="KW-0862">Zinc</keyword>
<keyword evidence="6" id="KW-1185">Reference proteome</keyword>
<dbReference type="InterPro" id="IPR027383">
    <property type="entry name" value="Znf_put"/>
</dbReference>
<reference evidence="5 6" key="1">
    <citation type="submission" date="2016-10" db="EMBL/GenBank/DDBJ databases">
        <authorList>
            <person name="de Groot N.N."/>
        </authorList>
    </citation>
    <scope>NUCLEOTIDE SEQUENCE [LARGE SCALE GENOMIC DNA]</scope>
    <source>
        <strain evidence="5 6">DSM 43357</strain>
    </source>
</reference>
<keyword evidence="5" id="KW-0863">Zinc-finger</keyword>
<dbReference type="GO" id="GO:0008270">
    <property type="term" value="F:zinc ion binding"/>
    <property type="evidence" value="ECO:0007669"/>
    <property type="project" value="UniProtKB-KW"/>
</dbReference>
<keyword evidence="1" id="KW-0805">Transcription regulation</keyword>
<keyword evidence="3" id="KW-0812">Transmembrane</keyword>
<feature type="transmembrane region" description="Helical" evidence="3">
    <location>
        <begin position="180"/>
        <end position="203"/>
    </location>
</feature>
<evidence type="ECO:0000256" key="1">
    <source>
        <dbReference type="ARBA" id="ARBA00023015"/>
    </source>
</evidence>
<feature type="transmembrane region" description="Helical" evidence="3">
    <location>
        <begin position="210"/>
        <end position="229"/>
    </location>
</feature>
<feature type="transmembrane region" description="Helical" evidence="3">
    <location>
        <begin position="89"/>
        <end position="108"/>
    </location>
</feature>
<feature type="domain" description="Putative zinc-finger" evidence="4">
    <location>
        <begin position="13"/>
        <end position="37"/>
    </location>
</feature>
<accession>A0A1H8FSY4</accession>
<evidence type="ECO:0000313" key="5">
    <source>
        <dbReference type="EMBL" id="SEN34921.1"/>
    </source>
</evidence>
<keyword evidence="3" id="KW-1133">Transmembrane helix</keyword>
<evidence type="ECO:0000313" key="6">
    <source>
        <dbReference type="Proteomes" id="UP000198953"/>
    </source>
</evidence>
<dbReference type="STRING" id="46177.SAMN05660976_07345"/>
<name>A0A1H8FSY4_9ACTN</name>
<organism evidence="5 6">
    <name type="scientific">Nonomuraea pusilla</name>
    <dbReference type="NCBI Taxonomy" id="46177"/>
    <lineage>
        <taxon>Bacteria</taxon>
        <taxon>Bacillati</taxon>
        <taxon>Actinomycetota</taxon>
        <taxon>Actinomycetes</taxon>
        <taxon>Streptosporangiales</taxon>
        <taxon>Streptosporangiaceae</taxon>
        <taxon>Nonomuraea</taxon>
    </lineage>
</organism>
<dbReference type="AlphaFoldDB" id="A0A1H8FSY4"/>
<keyword evidence="3" id="KW-0472">Membrane</keyword>
<dbReference type="EMBL" id="FOBF01000025">
    <property type="protein sequence ID" value="SEN34921.1"/>
    <property type="molecule type" value="Genomic_DNA"/>
</dbReference>
<dbReference type="InterPro" id="IPR041916">
    <property type="entry name" value="Anti_sigma_zinc_sf"/>
</dbReference>
<keyword evidence="2" id="KW-0804">Transcription</keyword>
<gene>
    <name evidence="5" type="ORF">SAMN05660976_07345</name>
</gene>
<feature type="transmembrane region" description="Helical" evidence="3">
    <location>
        <begin position="235"/>
        <end position="253"/>
    </location>
</feature>
<evidence type="ECO:0000256" key="2">
    <source>
        <dbReference type="ARBA" id="ARBA00023163"/>
    </source>
</evidence>
<keyword evidence="5" id="KW-0479">Metal-binding</keyword>